<accession>A0A109LJR5</accession>
<dbReference type="EMBL" id="LCYA01000052">
    <property type="protein sequence ID" value="KWV88851.1"/>
    <property type="molecule type" value="Genomic_DNA"/>
</dbReference>
<evidence type="ECO:0000313" key="1">
    <source>
        <dbReference type="EMBL" id="KWV88851.1"/>
    </source>
</evidence>
<comment type="caution">
    <text evidence="1">The sequence shown here is derived from an EMBL/GenBank/DDBJ whole genome shotgun (WGS) entry which is preliminary data.</text>
</comment>
<sequence>MGLRLEHPQVTANPVAAGLATVEGADRAALGRLTHVQCAHLLARLLDMSVDNPAITLGQASQQHKQQFVVAQGRAPTQAFT</sequence>
<gene>
    <name evidence="1" type="ORF">PFLmoz3_01746</name>
</gene>
<reference evidence="1 2" key="1">
    <citation type="submission" date="2015-05" db="EMBL/GenBank/DDBJ databases">
        <title>A genomic and transcriptomic approach to investigate the blue pigment phenotype in Pseudomonas fluorescens.</title>
        <authorList>
            <person name="Andreani N.A."/>
            <person name="Cardazzo B."/>
        </authorList>
    </citation>
    <scope>NUCLEOTIDE SEQUENCE [LARGE SCALE GENOMIC DNA]</scope>
    <source>
        <strain evidence="1 2">Ps_22</strain>
    </source>
</reference>
<dbReference type="AlphaFoldDB" id="A0A109LJR5"/>
<protein>
    <submittedName>
        <fullName evidence="1">Uncharacterized protein</fullName>
    </submittedName>
</protein>
<name>A0A109LJR5_PSEFL</name>
<organism evidence="1 2">
    <name type="scientific">Pseudomonas fluorescens</name>
    <dbReference type="NCBI Taxonomy" id="294"/>
    <lineage>
        <taxon>Bacteria</taxon>
        <taxon>Pseudomonadati</taxon>
        <taxon>Pseudomonadota</taxon>
        <taxon>Gammaproteobacteria</taxon>
        <taxon>Pseudomonadales</taxon>
        <taxon>Pseudomonadaceae</taxon>
        <taxon>Pseudomonas</taxon>
    </lineage>
</organism>
<proteinExistence type="predicted"/>
<dbReference type="Proteomes" id="UP000061348">
    <property type="component" value="Unassembled WGS sequence"/>
</dbReference>
<evidence type="ECO:0000313" key="2">
    <source>
        <dbReference type="Proteomes" id="UP000061348"/>
    </source>
</evidence>